<dbReference type="Pfam" id="PF12697">
    <property type="entry name" value="Abhydrolase_6"/>
    <property type="match status" value="1"/>
</dbReference>
<dbReference type="InterPro" id="IPR029058">
    <property type="entry name" value="AB_hydrolase_fold"/>
</dbReference>
<dbReference type="PRINTS" id="PR00111">
    <property type="entry name" value="ABHYDROLASE"/>
</dbReference>
<name>A0ABY8LCJ1_9RHOB</name>
<dbReference type="SUPFAM" id="SSF53474">
    <property type="entry name" value="alpha/beta-Hydrolases"/>
    <property type="match status" value="1"/>
</dbReference>
<evidence type="ECO:0000313" key="2">
    <source>
        <dbReference type="EMBL" id="WGH78332.1"/>
    </source>
</evidence>
<keyword evidence="3" id="KW-1185">Reference proteome</keyword>
<evidence type="ECO:0000259" key="1">
    <source>
        <dbReference type="Pfam" id="PF12697"/>
    </source>
</evidence>
<reference evidence="2 3" key="1">
    <citation type="submission" date="2023-04" db="EMBL/GenBank/DDBJ databases">
        <title>Jannaschia ovalis sp. nov., a marine bacterium isolated from sea tidal flat.</title>
        <authorList>
            <person name="Kwon D.Y."/>
            <person name="Kim J.-J."/>
        </authorList>
    </citation>
    <scope>NUCLEOTIDE SEQUENCE [LARGE SCALE GENOMIC DNA]</scope>
    <source>
        <strain evidence="2 3">GRR-S6-38</strain>
    </source>
</reference>
<sequence>MTLPRSAAKGGLAAFLATGAGLAVHRLAARREAEWEARWQPTGRFIDVDGTRVHVHVEGEGPDLVLIHGAGGNMRDFTFSLMPRLARTHRVIAIDRPGMGYTGRTRPEYVEAFSTEAETPREQADLMVRAARQLGAERPVVLGHSFGGTIALAWACYFPDSVAALVLLGAASNRWKGGLGPTYEVNGTPVGGAAVVPMLTAFGPQSKLRSIVRQTFHPNAMPEGYADHLGAELTLRRDALRANARQVNNLKPHIIAMEGIYPSLTLPIERIHGAADRTVPFDIHAAPFQDMVPHTNLLRLEGVGHMPHHVAEDETAAAVDRAVAAARDVSIA</sequence>
<dbReference type="RefSeq" id="WP_279965083.1">
    <property type="nucleotide sequence ID" value="NZ_CP122537.1"/>
</dbReference>
<dbReference type="InterPro" id="IPR050266">
    <property type="entry name" value="AB_hydrolase_sf"/>
</dbReference>
<dbReference type="EMBL" id="CP122537">
    <property type="protein sequence ID" value="WGH78332.1"/>
    <property type="molecule type" value="Genomic_DNA"/>
</dbReference>
<dbReference type="Gene3D" id="3.40.50.1820">
    <property type="entry name" value="alpha/beta hydrolase"/>
    <property type="match status" value="1"/>
</dbReference>
<dbReference type="InterPro" id="IPR000073">
    <property type="entry name" value="AB_hydrolase_1"/>
</dbReference>
<proteinExistence type="predicted"/>
<dbReference type="GO" id="GO:0016787">
    <property type="term" value="F:hydrolase activity"/>
    <property type="evidence" value="ECO:0007669"/>
    <property type="project" value="UniProtKB-KW"/>
</dbReference>
<organism evidence="2 3">
    <name type="scientific">Jannaschia ovalis</name>
    <dbReference type="NCBI Taxonomy" id="3038773"/>
    <lineage>
        <taxon>Bacteria</taxon>
        <taxon>Pseudomonadati</taxon>
        <taxon>Pseudomonadota</taxon>
        <taxon>Alphaproteobacteria</taxon>
        <taxon>Rhodobacterales</taxon>
        <taxon>Roseobacteraceae</taxon>
        <taxon>Jannaschia</taxon>
    </lineage>
</organism>
<feature type="domain" description="AB hydrolase-1" evidence="1">
    <location>
        <begin position="64"/>
        <end position="318"/>
    </location>
</feature>
<dbReference type="Proteomes" id="UP001243420">
    <property type="component" value="Chromosome"/>
</dbReference>
<protein>
    <submittedName>
        <fullName evidence="2">Alpha/beta fold hydrolase</fullName>
    </submittedName>
</protein>
<accession>A0ABY8LCJ1</accession>
<keyword evidence="2" id="KW-0378">Hydrolase</keyword>
<evidence type="ECO:0000313" key="3">
    <source>
        <dbReference type="Proteomes" id="UP001243420"/>
    </source>
</evidence>
<gene>
    <name evidence="2" type="ORF">P8627_15105</name>
</gene>
<dbReference type="PANTHER" id="PTHR43798:SF33">
    <property type="entry name" value="HYDROLASE, PUTATIVE (AFU_ORTHOLOGUE AFUA_2G14860)-RELATED"/>
    <property type="match status" value="1"/>
</dbReference>
<dbReference type="PANTHER" id="PTHR43798">
    <property type="entry name" value="MONOACYLGLYCEROL LIPASE"/>
    <property type="match status" value="1"/>
</dbReference>